<evidence type="ECO:0000256" key="2">
    <source>
        <dbReference type="SAM" id="MobiDB-lite"/>
    </source>
</evidence>
<feature type="coiled-coil region" evidence="1">
    <location>
        <begin position="146"/>
        <end position="180"/>
    </location>
</feature>
<proteinExistence type="predicted"/>
<evidence type="ECO:0000256" key="1">
    <source>
        <dbReference type="SAM" id="Coils"/>
    </source>
</evidence>
<organism evidence="3 4">
    <name type="scientific">Viridothelium virens</name>
    <name type="common">Speckled blister lichen</name>
    <name type="synonym">Trypethelium virens</name>
    <dbReference type="NCBI Taxonomy" id="1048519"/>
    <lineage>
        <taxon>Eukaryota</taxon>
        <taxon>Fungi</taxon>
        <taxon>Dikarya</taxon>
        <taxon>Ascomycota</taxon>
        <taxon>Pezizomycotina</taxon>
        <taxon>Dothideomycetes</taxon>
        <taxon>Dothideomycetes incertae sedis</taxon>
        <taxon>Trypetheliales</taxon>
        <taxon>Trypetheliaceae</taxon>
        <taxon>Viridothelium</taxon>
    </lineage>
</organism>
<dbReference type="Proteomes" id="UP000800092">
    <property type="component" value="Unassembled WGS sequence"/>
</dbReference>
<dbReference type="OrthoDB" id="2420947at2759"/>
<keyword evidence="4" id="KW-1185">Reference proteome</keyword>
<reference evidence="3" key="1">
    <citation type="journal article" date="2020" name="Stud. Mycol.">
        <title>101 Dothideomycetes genomes: a test case for predicting lifestyles and emergence of pathogens.</title>
        <authorList>
            <person name="Haridas S."/>
            <person name="Albert R."/>
            <person name="Binder M."/>
            <person name="Bloem J."/>
            <person name="Labutti K."/>
            <person name="Salamov A."/>
            <person name="Andreopoulos B."/>
            <person name="Baker S."/>
            <person name="Barry K."/>
            <person name="Bills G."/>
            <person name="Bluhm B."/>
            <person name="Cannon C."/>
            <person name="Castanera R."/>
            <person name="Culley D."/>
            <person name="Daum C."/>
            <person name="Ezra D."/>
            <person name="Gonzalez J."/>
            <person name="Henrissat B."/>
            <person name="Kuo A."/>
            <person name="Liang C."/>
            <person name="Lipzen A."/>
            <person name="Lutzoni F."/>
            <person name="Magnuson J."/>
            <person name="Mondo S."/>
            <person name="Nolan M."/>
            <person name="Ohm R."/>
            <person name="Pangilinan J."/>
            <person name="Park H.-J."/>
            <person name="Ramirez L."/>
            <person name="Alfaro M."/>
            <person name="Sun H."/>
            <person name="Tritt A."/>
            <person name="Yoshinaga Y."/>
            <person name="Zwiers L.-H."/>
            <person name="Turgeon B."/>
            <person name="Goodwin S."/>
            <person name="Spatafora J."/>
            <person name="Crous P."/>
            <person name="Grigoriev I."/>
        </authorList>
    </citation>
    <scope>NUCLEOTIDE SEQUENCE</scope>
    <source>
        <strain evidence="3">Tuck. ex Michener</strain>
    </source>
</reference>
<evidence type="ECO:0000313" key="3">
    <source>
        <dbReference type="EMBL" id="KAF2233243.1"/>
    </source>
</evidence>
<sequence>MPKGRPRKQTSTPASNATPAPSTQQPSSSRPRRRNQHGASQPATRAFAVLKPRVRQISQATIATKWPLLSAPAQQRAREILTAAKRSVVTSHWDERRRAEAESAISGVVRKVERRLGRMPVPPRTREWVFDAERVGENSRLLEGRLTSAMHAVELLKAEIRKEENALEVDRGRYAELQANAKAEYKELTKQASKAHPLLRVAESNQGEDTAEAIRLRKPTSKAAIRLDDADSDIASLMQQFSSHLDHMSANYEQVNGLREGILEAQMELDRVLPHNSDFEGLG</sequence>
<dbReference type="EMBL" id="ML991808">
    <property type="protein sequence ID" value="KAF2233243.1"/>
    <property type="molecule type" value="Genomic_DNA"/>
</dbReference>
<evidence type="ECO:0008006" key="5">
    <source>
        <dbReference type="Google" id="ProtNLM"/>
    </source>
</evidence>
<feature type="region of interest" description="Disordered" evidence="2">
    <location>
        <begin position="1"/>
        <end position="47"/>
    </location>
</feature>
<evidence type="ECO:0000313" key="4">
    <source>
        <dbReference type="Proteomes" id="UP000800092"/>
    </source>
</evidence>
<dbReference type="InterPro" id="IPR025212">
    <property type="entry name" value="CAD_CENP-Q"/>
</dbReference>
<accession>A0A6A6H6U9</accession>
<feature type="compositionally biased region" description="Low complexity" evidence="2">
    <location>
        <begin position="17"/>
        <end position="29"/>
    </location>
</feature>
<keyword evidence="1" id="KW-0175">Coiled coil</keyword>
<gene>
    <name evidence="3" type="ORF">EV356DRAFT_533887</name>
</gene>
<name>A0A6A6H6U9_VIRVR</name>
<dbReference type="Pfam" id="PF13094">
    <property type="entry name" value="CENP-Q"/>
    <property type="match status" value="1"/>
</dbReference>
<dbReference type="AlphaFoldDB" id="A0A6A6H6U9"/>
<protein>
    <recommendedName>
        <fullName evidence="5">Kinetochore protein fta7</fullName>
    </recommendedName>
</protein>